<reference evidence="1 2" key="1">
    <citation type="submission" date="2020-12" db="EMBL/GenBank/DDBJ databases">
        <title>Aureibaculum luteum sp. nov. and Aureibaculum flavum sp. nov., novel members of the family Flavobacteriaceae isolated from Antarctic intertidal sediments.</title>
        <authorList>
            <person name="He X."/>
            <person name="Zhang X."/>
        </authorList>
    </citation>
    <scope>NUCLEOTIDE SEQUENCE [LARGE SCALE GENOMIC DNA]</scope>
    <source>
        <strain evidence="1 2">A20</strain>
    </source>
</reference>
<dbReference type="PROSITE" id="PS51257">
    <property type="entry name" value="PROKAR_LIPOPROTEIN"/>
    <property type="match status" value="1"/>
</dbReference>
<evidence type="ECO:0000313" key="2">
    <source>
        <dbReference type="Proteomes" id="UP000623301"/>
    </source>
</evidence>
<comment type="caution">
    <text evidence="1">The sequence shown here is derived from an EMBL/GenBank/DDBJ whole genome shotgun (WGS) entry which is preliminary data.</text>
</comment>
<proteinExistence type="predicted"/>
<accession>A0ABS0WRL2</accession>
<organism evidence="1 2">
    <name type="scientific">Aureibaculum flavum</name>
    <dbReference type="NCBI Taxonomy" id="2795986"/>
    <lineage>
        <taxon>Bacteria</taxon>
        <taxon>Pseudomonadati</taxon>
        <taxon>Bacteroidota</taxon>
        <taxon>Flavobacteriia</taxon>
        <taxon>Flavobacteriales</taxon>
        <taxon>Flavobacteriaceae</taxon>
        <taxon>Aureibaculum</taxon>
    </lineage>
</organism>
<dbReference type="RefSeq" id="WP_198841349.1">
    <property type="nucleotide sequence ID" value="NZ_JAEHFJ010000004.1"/>
</dbReference>
<gene>
    <name evidence="1" type="ORF">JBL43_10260</name>
</gene>
<name>A0ABS0WRL2_9FLAO</name>
<dbReference type="Proteomes" id="UP000623301">
    <property type="component" value="Unassembled WGS sequence"/>
</dbReference>
<keyword evidence="2" id="KW-1185">Reference proteome</keyword>
<evidence type="ECO:0000313" key="1">
    <source>
        <dbReference type="EMBL" id="MBJ2174620.1"/>
    </source>
</evidence>
<sequence length="208" mass="24704">MKSIIYILIVTTLISCSTKKNIDLKSNNLISNNFNELEIKDLQLIFDFFINQICDSRKKNFKSLNECYLDYCSKIKEQAETNVEFKTKINFKQQLKLYNKIDNSTFKEIWSFHKSLPVGDRQDTLKFLEFNFDGNYIKFLNKFARENKAIGQYMYSYKQVRGLGPSLVANLIFNYKSFEIADIRTKVVIAIHYLTLNDQFHREEKYLE</sequence>
<protein>
    <recommendedName>
        <fullName evidence="3">Gliding motility lipoprotein GldB</fullName>
    </recommendedName>
</protein>
<dbReference type="EMBL" id="JAEHFJ010000004">
    <property type="protein sequence ID" value="MBJ2174620.1"/>
    <property type="molecule type" value="Genomic_DNA"/>
</dbReference>
<evidence type="ECO:0008006" key="3">
    <source>
        <dbReference type="Google" id="ProtNLM"/>
    </source>
</evidence>